<protein>
    <recommendedName>
        <fullName evidence="3">ubiquitinyl hydrolase 1</fullName>
        <ecNumber evidence="3">3.4.19.12</ecNumber>
    </recommendedName>
</protein>
<evidence type="ECO:0000313" key="9">
    <source>
        <dbReference type="Proteomes" id="UP000663131"/>
    </source>
</evidence>
<sequence length="688" mass="74266">MFKKWKTEKDAPGSKGSGASSGAGSHAAGGASAAAVSLSGAPDAVGKSAANGSAGLAAGGATAGGASNGAGATKMVAAAANGKELQRKLDLNKIYQDDDYDESLEYKVINKDNPELPYGDGSDKIFGMENYGYTCYINSIMQALYHTGELRKAILEYPPRDAAHPRKRKLRVKGEKPRGFVAAVQAQAGVRAPVNAPKNDAPLGNPIKKPGSKVRNMFSHGSDEASRKGGSDRKSMNSSYSSTLNESQRSGSSGVADSGSDSAGGGYPPEDMELERTTVARYPLFKALGVRFYLNQQSNVTVVGATKNPADTSEQRKRHALTHGPIINLDVSFSAQYGMRPSVFTSVKDAFEAMAENSAKKGVLSAYYLLDMVKKKNANFRGAMHQDAHELLNFVVNSVIETVGEDVRARGAPTGGDAGAGASAHAADAIGAMFSGILTSETKCLTCENVSTRDERFLDLSIDLQPNTSLTNCLRMFSHSEMLSGSNKFFCETCHSLQEASKTIKLKKVPKILALHLKRFKYSEKLGRMVKLFYRVEYTKTIRIFNTTDDAEASDKLYELYAIVVHIGGGPYHGHYVSMVRTPKFGWLLFDDETVESIDESFVFRFFGDGPGLSTAYLLFYHEVADPDNYEKRRVFNGLDDDEDTENFNHQPPGAPGVDGSDNHSTISTASSGKSKLRSRLGFNFMKL</sequence>
<dbReference type="CDD" id="cd02663">
    <property type="entry name" value="Peptidase_C19G"/>
    <property type="match status" value="1"/>
</dbReference>
<evidence type="ECO:0000256" key="2">
    <source>
        <dbReference type="ARBA" id="ARBA00009085"/>
    </source>
</evidence>
<feature type="compositionally biased region" description="Basic and acidic residues" evidence="6">
    <location>
        <begin position="221"/>
        <end position="235"/>
    </location>
</feature>
<name>A0A871R993_DEKBR</name>
<dbReference type="GeneID" id="64576325"/>
<dbReference type="InterPro" id="IPR038765">
    <property type="entry name" value="Papain-like_cys_pep_sf"/>
</dbReference>
<dbReference type="EMBL" id="CP063133">
    <property type="protein sequence ID" value="QOU19181.1"/>
    <property type="molecule type" value="Genomic_DNA"/>
</dbReference>
<dbReference type="GO" id="GO:0016579">
    <property type="term" value="P:protein deubiquitination"/>
    <property type="evidence" value="ECO:0007669"/>
    <property type="project" value="InterPro"/>
</dbReference>
<evidence type="ECO:0000259" key="7">
    <source>
        <dbReference type="PROSITE" id="PS50235"/>
    </source>
</evidence>
<feature type="compositionally biased region" description="Low complexity" evidence="6">
    <location>
        <begin position="250"/>
        <end position="261"/>
    </location>
</feature>
<feature type="region of interest" description="Disordered" evidence="6">
    <location>
        <begin position="641"/>
        <end position="673"/>
    </location>
</feature>
<dbReference type="InterPro" id="IPR001394">
    <property type="entry name" value="Peptidase_C19_UCH"/>
</dbReference>
<dbReference type="AlphaFoldDB" id="A0A871R993"/>
<dbReference type="GO" id="GO:0005634">
    <property type="term" value="C:nucleus"/>
    <property type="evidence" value="ECO:0007669"/>
    <property type="project" value="TreeGrafter"/>
</dbReference>
<dbReference type="InterPro" id="IPR018200">
    <property type="entry name" value="USP_CS"/>
</dbReference>
<dbReference type="InterPro" id="IPR028889">
    <property type="entry name" value="USP"/>
</dbReference>
<proteinExistence type="inferred from homology"/>
<keyword evidence="4" id="KW-0645">Protease</keyword>
<dbReference type="Pfam" id="PF00443">
    <property type="entry name" value="UCH"/>
    <property type="match status" value="1"/>
</dbReference>
<feature type="region of interest" description="Disordered" evidence="6">
    <location>
        <begin position="191"/>
        <end position="271"/>
    </location>
</feature>
<dbReference type="FunFam" id="3.90.70.10:FF:000131">
    <property type="entry name" value="Ubiquitin carboxyl-terminal hydrolase"/>
    <property type="match status" value="1"/>
</dbReference>
<dbReference type="RefSeq" id="XP_041135674.1">
    <property type="nucleotide sequence ID" value="XM_041282898.1"/>
</dbReference>
<feature type="compositionally biased region" description="Polar residues" evidence="6">
    <location>
        <begin position="663"/>
        <end position="673"/>
    </location>
</feature>
<dbReference type="GO" id="GO:0006508">
    <property type="term" value="P:proteolysis"/>
    <property type="evidence" value="ECO:0007669"/>
    <property type="project" value="UniProtKB-KW"/>
</dbReference>
<feature type="domain" description="USP" evidence="7">
    <location>
        <begin position="126"/>
        <end position="624"/>
    </location>
</feature>
<dbReference type="SUPFAM" id="SSF54001">
    <property type="entry name" value="Cysteine proteinases"/>
    <property type="match status" value="1"/>
</dbReference>
<dbReference type="KEGG" id="bbrx:BRETT_004402"/>
<dbReference type="Proteomes" id="UP000663131">
    <property type="component" value="Chromosome 5"/>
</dbReference>
<evidence type="ECO:0000256" key="6">
    <source>
        <dbReference type="SAM" id="MobiDB-lite"/>
    </source>
</evidence>
<feature type="region of interest" description="Disordered" evidence="6">
    <location>
        <begin position="1"/>
        <end position="28"/>
    </location>
</feature>
<keyword evidence="5" id="KW-0378">Hydrolase</keyword>
<evidence type="ECO:0000256" key="5">
    <source>
        <dbReference type="ARBA" id="ARBA00022801"/>
    </source>
</evidence>
<feature type="compositionally biased region" description="Basic and acidic residues" evidence="6">
    <location>
        <begin position="1"/>
        <end position="12"/>
    </location>
</feature>
<dbReference type="OrthoDB" id="27652at2759"/>
<dbReference type="InterPro" id="IPR050164">
    <property type="entry name" value="Peptidase_C19"/>
</dbReference>
<dbReference type="PANTHER" id="PTHR24006:SF733">
    <property type="entry name" value="RE52890P"/>
    <property type="match status" value="1"/>
</dbReference>
<gene>
    <name evidence="8" type="ORF">BRETT_004402</name>
</gene>
<comment type="similarity">
    <text evidence="2">Belongs to the peptidase C19 family.</text>
</comment>
<dbReference type="Gene3D" id="3.90.70.10">
    <property type="entry name" value="Cysteine proteinases"/>
    <property type="match status" value="2"/>
</dbReference>
<evidence type="ECO:0000256" key="3">
    <source>
        <dbReference type="ARBA" id="ARBA00012759"/>
    </source>
</evidence>
<reference evidence="8" key="2">
    <citation type="journal article" name="BMC Genomics">
        <title>New genome assemblies reveal patterns of domestication and adaptation across Brettanomyces (Dekkera) species.</title>
        <authorList>
            <person name="Roach M.J."/>
            <person name="Borneman A.R."/>
        </authorList>
    </citation>
    <scope>NUCLEOTIDE SEQUENCE</scope>
    <source>
        <strain evidence="8">UCD 2041</strain>
    </source>
</reference>
<evidence type="ECO:0000256" key="4">
    <source>
        <dbReference type="ARBA" id="ARBA00022670"/>
    </source>
</evidence>
<dbReference type="GO" id="GO:0005829">
    <property type="term" value="C:cytosol"/>
    <property type="evidence" value="ECO:0007669"/>
    <property type="project" value="TreeGrafter"/>
</dbReference>
<reference evidence="8" key="1">
    <citation type="submission" date="2020-10" db="EMBL/GenBank/DDBJ databases">
        <authorList>
            <person name="Palmer J.M."/>
        </authorList>
    </citation>
    <scope>NUCLEOTIDE SEQUENCE</scope>
    <source>
        <strain evidence="8">UCD 2041</strain>
    </source>
</reference>
<comment type="catalytic activity">
    <reaction evidence="1">
        <text>Thiol-dependent hydrolysis of ester, thioester, amide, peptide and isopeptide bonds formed by the C-terminal Gly of ubiquitin (a 76-residue protein attached to proteins as an intracellular targeting signal).</text>
        <dbReference type="EC" id="3.4.19.12"/>
    </reaction>
</comment>
<dbReference type="PROSITE" id="PS00973">
    <property type="entry name" value="USP_2"/>
    <property type="match status" value="1"/>
</dbReference>
<evidence type="ECO:0000256" key="1">
    <source>
        <dbReference type="ARBA" id="ARBA00000707"/>
    </source>
</evidence>
<dbReference type="PROSITE" id="PS50235">
    <property type="entry name" value="USP_3"/>
    <property type="match status" value="1"/>
</dbReference>
<dbReference type="PANTHER" id="PTHR24006">
    <property type="entry name" value="UBIQUITIN CARBOXYL-TERMINAL HYDROLASE"/>
    <property type="match status" value="1"/>
</dbReference>
<organism evidence="8 9">
    <name type="scientific">Dekkera bruxellensis</name>
    <name type="common">Brettanomyces custersii</name>
    <dbReference type="NCBI Taxonomy" id="5007"/>
    <lineage>
        <taxon>Eukaryota</taxon>
        <taxon>Fungi</taxon>
        <taxon>Dikarya</taxon>
        <taxon>Ascomycota</taxon>
        <taxon>Saccharomycotina</taxon>
        <taxon>Pichiomycetes</taxon>
        <taxon>Pichiales</taxon>
        <taxon>Pichiaceae</taxon>
        <taxon>Brettanomyces</taxon>
    </lineage>
</organism>
<accession>A0A871R993</accession>
<dbReference type="EC" id="3.4.19.12" evidence="3"/>
<feature type="compositionally biased region" description="Polar residues" evidence="6">
    <location>
        <begin position="236"/>
        <end position="249"/>
    </location>
</feature>
<dbReference type="GO" id="GO:0004843">
    <property type="term" value="F:cysteine-type deubiquitinase activity"/>
    <property type="evidence" value="ECO:0007669"/>
    <property type="project" value="UniProtKB-EC"/>
</dbReference>
<evidence type="ECO:0000313" key="8">
    <source>
        <dbReference type="EMBL" id="QOU19181.1"/>
    </source>
</evidence>